<protein>
    <submittedName>
        <fullName evidence="9">DNase I-like protein</fullName>
    </submittedName>
</protein>
<gene>
    <name evidence="9" type="ORF">FA13DRAFT_1638369</name>
</gene>
<dbReference type="GO" id="GO:0008081">
    <property type="term" value="F:phosphoric diester hydrolase activity"/>
    <property type="evidence" value="ECO:0007669"/>
    <property type="project" value="TreeGrafter"/>
</dbReference>
<keyword evidence="2 6" id="KW-0479">Metal-binding</keyword>
<feature type="active site" description="Proton donor/acceptor" evidence="5">
    <location>
        <position position="144"/>
    </location>
</feature>
<dbReference type="STRING" id="71717.A0A4Y7SSQ0"/>
<dbReference type="PANTHER" id="PTHR22748:SF26">
    <property type="entry name" value="ENDONUCLEASE_EXONUCLEASE_PHOSPHATASE DOMAIN-CONTAINING PROTEIN"/>
    <property type="match status" value="1"/>
</dbReference>
<feature type="binding site" evidence="6">
    <location>
        <position position="144"/>
    </location>
    <ligand>
        <name>Mg(2+)</name>
        <dbReference type="ChEBI" id="CHEBI:18420"/>
        <label>1</label>
    </ligand>
</feature>
<feature type="binding site" evidence="6">
    <location>
        <position position="32"/>
    </location>
    <ligand>
        <name>Mg(2+)</name>
        <dbReference type="ChEBI" id="CHEBI:18420"/>
        <label>1</label>
    </ligand>
</feature>
<dbReference type="InterPro" id="IPR004808">
    <property type="entry name" value="AP_endonuc_1"/>
</dbReference>
<comment type="caution">
    <text evidence="9">The sequence shown here is derived from an EMBL/GenBank/DDBJ whole genome shotgun (WGS) entry which is preliminary data.</text>
</comment>
<feature type="active site" description="Proton acceptor" evidence="5">
    <location>
        <position position="234"/>
    </location>
</feature>
<dbReference type="CDD" id="cd09076">
    <property type="entry name" value="L1-EN"/>
    <property type="match status" value="1"/>
</dbReference>
<evidence type="ECO:0000256" key="1">
    <source>
        <dbReference type="ARBA" id="ARBA00007092"/>
    </source>
</evidence>
<dbReference type="Proteomes" id="UP000298030">
    <property type="component" value="Unassembled WGS sequence"/>
</dbReference>
<dbReference type="GO" id="GO:0008311">
    <property type="term" value="F:double-stranded DNA 3'-5' DNA exonuclease activity"/>
    <property type="evidence" value="ECO:0007669"/>
    <property type="project" value="TreeGrafter"/>
</dbReference>
<dbReference type="GO" id="GO:0005634">
    <property type="term" value="C:nucleus"/>
    <property type="evidence" value="ECO:0007669"/>
    <property type="project" value="TreeGrafter"/>
</dbReference>
<dbReference type="InterPro" id="IPR036691">
    <property type="entry name" value="Endo/exonu/phosph_ase_sf"/>
</dbReference>
<organism evidence="9 10">
    <name type="scientific">Coprinellus micaceus</name>
    <name type="common">Glistening ink-cap mushroom</name>
    <name type="synonym">Coprinus micaceus</name>
    <dbReference type="NCBI Taxonomy" id="71717"/>
    <lineage>
        <taxon>Eukaryota</taxon>
        <taxon>Fungi</taxon>
        <taxon>Dikarya</taxon>
        <taxon>Basidiomycota</taxon>
        <taxon>Agaricomycotina</taxon>
        <taxon>Agaricomycetes</taxon>
        <taxon>Agaricomycetidae</taxon>
        <taxon>Agaricales</taxon>
        <taxon>Agaricineae</taxon>
        <taxon>Psathyrellaceae</taxon>
        <taxon>Coprinellus</taxon>
    </lineage>
</organism>
<evidence type="ECO:0000256" key="5">
    <source>
        <dbReference type="PIRSR" id="PIRSR604808-1"/>
    </source>
</evidence>
<feature type="non-terminal residue" evidence="9">
    <location>
        <position position="326"/>
    </location>
</feature>
<proteinExistence type="inferred from homology"/>
<feature type="binding site" evidence="6">
    <location>
        <position position="233"/>
    </location>
    <ligand>
        <name>Mg(2+)</name>
        <dbReference type="ChEBI" id="CHEBI:18420"/>
        <label>1</label>
    </ligand>
</feature>
<dbReference type="SUPFAM" id="SSF56219">
    <property type="entry name" value="DNase I-like"/>
    <property type="match status" value="1"/>
</dbReference>
<feature type="domain" description="Endonuclease/exonuclease/phosphatase" evidence="8">
    <location>
        <begin position="16"/>
        <end position="227"/>
    </location>
</feature>
<dbReference type="Gene3D" id="3.60.10.10">
    <property type="entry name" value="Endonuclease/exonuclease/phosphatase"/>
    <property type="match status" value="1"/>
</dbReference>
<feature type="site" description="Important for catalytic activity" evidence="7">
    <location>
        <position position="208"/>
    </location>
</feature>
<sequence length="326" mass="37310">MRGGGQKRSGPKWDYVNQIVRDGALSMIALQETHLTEERLEELQALYKRIKIFNSPDAEAPSRRGGVALVLNTSKVKWRGAECTTLQPGRAIQVRIEWGEDTYLTVAAVYAPSGDDDKNRQFWEDLREQWSSGAIEKPDVVLGDLNMVECALDRMPAHTDNEGVITSFDLVMKACKLADGWRMANPDKVDYTFATKHTNSLNSRSRIDRIYVKEEWLDKCDEWHIEETGIRTDHKMVSVHLTTKDVPFVGRGRSTIPSLITDYKAFRDFLLTKGRVLDEKLIALSENPERRTTGFNPQTVWKAFKTELKEAAKEFMRNRATDLERE</sequence>
<dbReference type="GO" id="GO:0003906">
    <property type="term" value="F:DNA-(apurinic or apyrimidinic site) endonuclease activity"/>
    <property type="evidence" value="ECO:0007669"/>
    <property type="project" value="TreeGrafter"/>
</dbReference>
<keyword evidence="4 6" id="KW-0460">Magnesium</keyword>
<evidence type="ECO:0000256" key="3">
    <source>
        <dbReference type="ARBA" id="ARBA00022801"/>
    </source>
</evidence>
<evidence type="ECO:0000256" key="2">
    <source>
        <dbReference type="ARBA" id="ARBA00022723"/>
    </source>
</evidence>
<evidence type="ECO:0000259" key="8">
    <source>
        <dbReference type="Pfam" id="PF03372"/>
    </source>
</evidence>
<dbReference type="GO" id="GO:0006284">
    <property type="term" value="P:base-excision repair"/>
    <property type="evidence" value="ECO:0007669"/>
    <property type="project" value="TreeGrafter"/>
</dbReference>
<accession>A0A4Y7SSQ0</accession>
<keyword evidence="6" id="KW-0464">Manganese</keyword>
<comment type="cofactor">
    <cofactor evidence="6">
        <name>Mg(2+)</name>
        <dbReference type="ChEBI" id="CHEBI:18420"/>
    </cofactor>
    <cofactor evidence="6">
        <name>Mn(2+)</name>
        <dbReference type="ChEBI" id="CHEBI:29035"/>
    </cofactor>
    <text evidence="6">Probably binds two magnesium or manganese ions per subunit.</text>
</comment>
<reference evidence="9 10" key="1">
    <citation type="journal article" date="2019" name="Nat. Ecol. Evol.">
        <title>Megaphylogeny resolves global patterns of mushroom evolution.</title>
        <authorList>
            <person name="Varga T."/>
            <person name="Krizsan K."/>
            <person name="Foldi C."/>
            <person name="Dima B."/>
            <person name="Sanchez-Garcia M."/>
            <person name="Sanchez-Ramirez S."/>
            <person name="Szollosi G.J."/>
            <person name="Szarkandi J.G."/>
            <person name="Papp V."/>
            <person name="Albert L."/>
            <person name="Andreopoulos W."/>
            <person name="Angelini C."/>
            <person name="Antonin V."/>
            <person name="Barry K.W."/>
            <person name="Bougher N.L."/>
            <person name="Buchanan P."/>
            <person name="Buyck B."/>
            <person name="Bense V."/>
            <person name="Catcheside P."/>
            <person name="Chovatia M."/>
            <person name="Cooper J."/>
            <person name="Damon W."/>
            <person name="Desjardin D."/>
            <person name="Finy P."/>
            <person name="Geml J."/>
            <person name="Haridas S."/>
            <person name="Hughes K."/>
            <person name="Justo A."/>
            <person name="Karasinski D."/>
            <person name="Kautmanova I."/>
            <person name="Kiss B."/>
            <person name="Kocsube S."/>
            <person name="Kotiranta H."/>
            <person name="LaButti K.M."/>
            <person name="Lechner B.E."/>
            <person name="Liimatainen K."/>
            <person name="Lipzen A."/>
            <person name="Lukacs Z."/>
            <person name="Mihaltcheva S."/>
            <person name="Morgado L.N."/>
            <person name="Niskanen T."/>
            <person name="Noordeloos M.E."/>
            <person name="Ohm R.A."/>
            <person name="Ortiz-Santana B."/>
            <person name="Ovrebo C."/>
            <person name="Racz N."/>
            <person name="Riley R."/>
            <person name="Savchenko A."/>
            <person name="Shiryaev A."/>
            <person name="Soop K."/>
            <person name="Spirin V."/>
            <person name="Szebenyi C."/>
            <person name="Tomsovsky M."/>
            <person name="Tulloss R.E."/>
            <person name="Uehling J."/>
            <person name="Grigoriev I.V."/>
            <person name="Vagvolgyi C."/>
            <person name="Papp T."/>
            <person name="Martin F.M."/>
            <person name="Miettinen O."/>
            <person name="Hibbett D.S."/>
            <person name="Nagy L.G."/>
        </authorList>
    </citation>
    <scope>NUCLEOTIDE SEQUENCE [LARGE SCALE GENOMIC DNA]</scope>
    <source>
        <strain evidence="9 10">FP101781</strain>
    </source>
</reference>
<evidence type="ECO:0000256" key="4">
    <source>
        <dbReference type="ARBA" id="ARBA00022842"/>
    </source>
</evidence>
<comment type="similarity">
    <text evidence="1">Belongs to the DNA repair enzymes AP/ExoA family.</text>
</comment>
<dbReference type="InterPro" id="IPR005135">
    <property type="entry name" value="Endo/exonuclease/phosphatase"/>
</dbReference>
<feature type="site" description="Interaction with DNA substrate" evidence="7">
    <location>
        <position position="234"/>
    </location>
</feature>
<dbReference type="PANTHER" id="PTHR22748">
    <property type="entry name" value="AP ENDONUCLEASE"/>
    <property type="match status" value="1"/>
</dbReference>
<dbReference type="OrthoDB" id="416119at2759"/>
<evidence type="ECO:0000313" key="10">
    <source>
        <dbReference type="Proteomes" id="UP000298030"/>
    </source>
</evidence>
<dbReference type="Pfam" id="PF03372">
    <property type="entry name" value="Exo_endo_phos"/>
    <property type="match status" value="1"/>
</dbReference>
<evidence type="ECO:0000313" key="9">
    <source>
        <dbReference type="EMBL" id="TEB24634.1"/>
    </source>
</evidence>
<dbReference type="EMBL" id="QPFP01000064">
    <property type="protein sequence ID" value="TEB24634.1"/>
    <property type="molecule type" value="Genomic_DNA"/>
</dbReference>
<name>A0A4Y7SSQ0_COPMI</name>
<keyword evidence="10" id="KW-1185">Reference proteome</keyword>
<feature type="site" description="Transition state stabilizer" evidence="7">
    <location>
        <position position="146"/>
    </location>
</feature>
<dbReference type="GO" id="GO:0046872">
    <property type="term" value="F:metal ion binding"/>
    <property type="evidence" value="ECO:0007669"/>
    <property type="project" value="UniProtKB-KW"/>
</dbReference>
<keyword evidence="3" id="KW-0378">Hydrolase</keyword>
<dbReference type="AlphaFoldDB" id="A0A4Y7SSQ0"/>
<feature type="binding site" evidence="6">
    <location>
        <position position="234"/>
    </location>
    <ligand>
        <name>Mg(2+)</name>
        <dbReference type="ChEBI" id="CHEBI:18420"/>
        <label>1</label>
    </ligand>
</feature>
<feature type="binding site" evidence="6">
    <location>
        <position position="146"/>
    </location>
    <ligand>
        <name>Mg(2+)</name>
        <dbReference type="ChEBI" id="CHEBI:18420"/>
        <label>1</label>
    </ligand>
</feature>
<feature type="active site" evidence="5">
    <location>
        <position position="110"/>
    </location>
</feature>
<evidence type="ECO:0000256" key="6">
    <source>
        <dbReference type="PIRSR" id="PIRSR604808-2"/>
    </source>
</evidence>
<evidence type="ECO:0000256" key="7">
    <source>
        <dbReference type="PIRSR" id="PIRSR604808-3"/>
    </source>
</evidence>